<dbReference type="AlphaFoldDB" id="A0A3B1BSK5"/>
<evidence type="ECO:0000259" key="6">
    <source>
        <dbReference type="PROSITE" id="PS50045"/>
    </source>
</evidence>
<keyword evidence="5" id="KW-0804">Transcription</keyword>
<evidence type="ECO:0000256" key="4">
    <source>
        <dbReference type="ARBA" id="ARBA00023125"/>
    </source>
</evidence>
<dbReference type="Gene3D" id="1.10.10.60">
    <property type="entry name" value="Homeodomain-like"/>
    <property type="match status" value="1"/>
</dbReference>
<proteinExistence type="predicted"/>
<dbReference type="InterPro" id="IPR058031">
    <property type="entry name" value="AAA_lid_NorR"/>
</dbReference>
<dbReference type="EMBL" id="UOGC01000053">
    <property type="protein sequence ID" value="VAX17521.1"/>
    <property type="molecule type" value="Genomic_DNA"/>
</dbReference>
<evidence type="ECO:0000256" key="2">
    <source>
        <dbReference type="ARBA" id="ARBA00022840"/>
    </source>
</evidence>
<dbReference type="PROSITE" id="PS00676">
    <property type="entry name" value="SIGMA54_INTERACT_2"/>
    <property type="match status" value="1"/>
</dbReference>
<dbReference type="SMART" id="SM00382">
    <property type="entry name" value="AAA"/>
    <property type="match status" value="1"/>
</dbReference>
<dbReference type="InterPro" id="IPR002197">
    <property type="entry name" value="HTH_Fis"/>
</dbReference>
<dbReference type="CDD" id="cd00009">
    <property type="entry name" value="AAA"/>
    <property type="match status" value="1"/>
</dbReference>
<gene>
    <name evidence="7" type="ORF">MNBD_NITROSPINAE01-1248</name>
</gene>
<dbReference type="SUPFAM" id="SSF52540">
    <property type="entry name" value="P-loop containing nucleoside triphosphate hydrolases"/>
    <property type="match status" value="1"/>
</dbReference>
<dbReference type="PANTHER" id="PTHR32071">
    <property type="entry name" value="TRANSCRIPTIONAL REGULATORY PROTEIN"/>
    <property type="match status" value="1"/>
</dbReference>
<keyword evidence="2" id="KW-0067">ATP-binding</keyword>
<dbReference type="InterPro" id="IPR003593">
    <property type="entry name" value="AAA+_ATPase"/>
</dbReference>
<name>A0A3B1BSK5_9ZZZZ</name>
<dbReference type="Gene3D" id="3.40.50.300">
    <property type="entry name" value="P-loop containing nucleotide triphosphate hydrolases"/>
    <property type="match status" value="1"/>
</dbReference>
<organism evidence="7">
    <name type="scientific">hydrothermal vent metagenome</name>
    <dbReference type="NCBI Taxonomy" id="652676"/>
    <lineage>
        <taxon>unclassified sequences</taxon>
        <taxon>metagenomes</taxon>
        <taxon>ecological metagenomes</taxon>
    </lineage>
</organism>
<protein>
    <submittedName>
        <fullName evidence="7">Response regulator of zinc sigma-54-dependent two-component system</fullName>
    </submittedName>
</protein>
<dbReference type="FunFam" id="3.40.50.300:FF:000006">
    <property type="entry name" value="DNA-binding transcriptional regulator NtrC"/>
    <property type="match status" value="1"/>
</dbReference>
<evidence type="ECO:0000256" key="5">
    <source>
        <dbReference type="ARBA" id="ARBA00023163"/>
    </source>
</evidence>
<sequence length="320" mass="35307">MTIFQNDFIGSSPQLTSVIRSAKVVASTDVTILISGESGTGKELLASAIHKESRRANGPLITINCSAIPEALAESELFGHRKGSFTGATSDYDGLIKAADGGTLFLDEVGELPLSVQAKLLRFLETGERQGLGEPSPSKVDVRVISATNRNLYVEAQEGRFREDLYYRLQVVPVELPPLRNRSGDIPILLNTMIKRFSGLHNFAPPSFTKPAMKALDLHKWPGNVRELRNFCERMVILFNGKEIGLENLPLEIRNSHFKNNFPAKIADLLDMGLSLVDFEIQLIQGALLKTNGNQTKAARLLGLTRDTLLYRIKKHAISI</sequence>
<dbReference type="PANTHER" id="PTHR32071:SF121">
    <property type="entry name" value="SIGMA L-DEPENDENT TRANSCRIPTIONAL REGULATOR YQIR-RELATED"/>
    <property type="match status" value="1"/>
</dbReference>
<reference evidence="7" key="1">
    <citation type="submission" date="2018-06" db="EMBL/GenBank/DDBJ databases">
        <authorList>
            <person name="Zhirakovskaya E."/>
        </authorList>
    </citation>
    <scope>NUCLEOTIDE SEQUENCE</scope>
</reference>
<dbReference type="GO" id="GO:0005524">
    <property type="term" value="F:ATP binding"/>
    <property type="evidence" value="ECO:0007669"/>
    <property type="project" value="UniProtKB-KW"/>
</dbReference>
<dbReference type="PRINTS" id="PR01590">
    <property type="entry name" value="HTHFIS"/>
</dbReference>
<dbReference type="InterPro" id="IPR025662">
    <property type="entry name" value="Sigma_54_int_dom_ATP-bd_1"/>
</dbReference>
<dbReference type="Pfam" id="PF25601">
    <property type="entry name" value="AAA_lid_14"/>
    <property type="match status" value="1"/>
</dbReference>
<dbReference type="Pfam" id="PF00158">
    <property type="entry name" value="Sigma54_activat"/>
    <property type="match status" value="1"/>
</dbReference>
<accession>A0A3B1BSK5</accession>
<feature type="domain" description="Sigma-54 factor interaction" evidence="6">
    <location>
        <begin position="8"/>
        <end position="237"/>
    </location>
</feature>
<dbReference type="GO" id="GO:0043565">
    <property type="term" value="F:sequence-specific DNA binding"/>
    <property type="evidence" value="ECO:0007669"/>
    <property type="project" value="InterPro"/>
</dbReference>
<dbReference type="InterPro" id="IPR025944">
    <property type="entry name" value="Sigma_54_int_dom_CS"/>
</dbReference>
<dbReference type="GO" id="GO:0006355">
    <property type="term" value="P:regulation of DNA-templated transcription"/>
    <property type="evidence" value="ECO:0007669"/>
    <property type="project" value="InterPro"/>
</dbReference>
<evidence type="ECO:0000256" key="3">
    <source>
        <dbReference type="ARBA" id="ARBA00023015"/>
    </source>
</evidence>
<evidence type="ECO:0000256" key="1">
    <source>
        <dbReference type="ARBA" id="ARBA00022741"/>
    </source>
</evidence>
<dbReference type="InterPro" id="IPR002078">
    <property type="entry name" value="Sigma_54_int"/>
</dbReference>
<dbReference type="SUPFAM" id="SSF46689">
    <property type="entry name" value="Homeodomain-like"/>
    <property type="match status" value="1"/>
</dbReference>
<keyword evidence="3" id="KW-0805">Transcription regulation</keyword>
<dbReference type="InterPro" id="IPR027417">
    <property type="entry name" value="P-loop_NTPase"/>
</dbReference>
<dbReference type="Gene3D" id="1.10.8.60">
    <property type="match status" value="1"/>
</dbReference>
<keyword evidence="1" id="KW-0547">Nucleotide-binding</keyword>
<dbReference type="Pfam" id="PF02954">
    <property type="entry name" value="HTH_8"/>
    <property type="match status" value="1"/>
</dbReference>
<dbReference type="PROSITE" id="PS50045">
    <property type="entry name" value="SIGMA54_INTERACT_4"/>
    <property type="match status" value="1"/>
</dbReference>
<keyword evidence="4" id="KW-0238">DNA-binding</keyword>
<dbReference type="InterPro" id="IPR009057">
    <property type="entry name" value="Homeodomain-like_sf"/>
</dbReference>
<evidence type="ECO:0000313" key="7">
    <source>
        <dbReference type="EMBL" id="VAX17521.1"/>
    </source>
</evidence>
<dbReference type="PROSITE" id="PS00688">
    <property type="entry name" value="SIGMA54_INTERACT_3"/>
    <property type="match status" value="1"/>
</dbReference>
<dbReference type="InterPro" id="IPR025943">
    <property type="entry name" value="Sigma_54_int_dom_ATP-bd_2"/>
</dbReference>
<dbReference type="PROSITE" id="PS00675">
    <property type="entry name" value="SIGMA54_INTERACT_1"/>
    <property type="match status" value="1"/>
</dbReference>